<protein>
    <submittedName>
        <fullName evidence="7">Protein FAM166B</fullName>
    </submittedName>
</protein>
<dbReference type="EMBL" id="HBUF01207984">
    <property type="protein sequence ID" value="CAG6664533.1"/>
    <property type="molecule type" value="Transcribed_RNA"/>
</dbReference>
<evidence type="ECO:0000256" key="3">
    <source>
        <dbReference type="ARBA" id="ARBA00023212"/>
    </source>
</evidence>
<evidence type="ECO:0000256" key="2">
    <source>
        <dbReference type="ARBA" id="ARBA00022490"/>
    </source>
</evidence>
<dbReference type="GO" id="GO:0015630">
    <property type="term" value="C:microtubule cytoskeleton"/>
    <property type="evidence" value="ECO:0007669"/>
    <property type="project" value="UniProtKB-ARBA"/>
</dbReference>
<evidence type="ECO:0000313" key="7">
    <source>
        <dbReference type="EMBL" id="CAG6722779.1"/>
    </source>
</evidence>
<dbReference type="EMBL" id="HBUF01037163">
    <property type="protein sequence ID" value="CAG6616857.1"/>
    <property type="molecule type" value="Transcribed_RNA"/>
</dbReference>
<accession>A0A8D8Y8T6</accession>
<dbReference type="AlphaFoldDB" id="A0A8D8Y8T6"/>
<dbReference type="PANTHER" id="PTHR22146">
    <property type="entry name" value="CAT EYE SYNDROME CRITICAL REGION PROTEIN 6"/>
    <property type="match status" value="1"/>
</dbReference>
<dbReference type="InterPro" id="IPR018902">
    <property type="entry name" value="CMI2A-C-like_dom"/>
</dbReference>
<keyword evidence="2" id="KW-0963">Cytoplasm</keyword>
<proteinExistence type="inferred from homology"/>
<comment type="subcellular location">
    <subcellularLocation>
        <location evidence="1">Cytoplasm</location>
        <location evidence="1">Cytoskeleton</location>
        <location evidence="1">Cilium axoneme</location>
    </subcellularLocation>
</comment>
<dbReference type="EMBL" id="HBUF01207983">
    <property type="protein sequence ID" value="CAG6664532.1"/>
    <property type="molecule type" value="Transcribed_RNA"/>
</dbReference>
<dbReference type="EMBL" id="HBUF01364444">
    <property type="protein sequence ID" value="CAG6722779.1"/>
    <property type="molecule type" value="Transcribed_RNA"/>
</dbReference>
<evidence type="ECO:0000259" key="6">
    <source>
        <dbReference type="Pfam" id="PF10629"/>
    </source>
</evidence>
<organism evidence="7">
    <name type="scientific">Cacopsylla melanoneura</name>
    <dbReference type="NCBI Taxonomy" id="428564"/>
    <lineage>
        <taxon>Eukaryota</taxon>
        <taxon>Metazoa</taxon>
        <taxon>Ecdysozoa</taxon>
        <taxon>Arthropoda</taxon>
        <taxon>Hexapoda</taxon>
        <taxon>Insecta</taxon>
        <taxon>Pterygota</taxon>
        <taxon>Neoptera</taxon>
        <taxon>Paraneoptera</taxon>
        <taxon>Hemiptera</taxon>
        <taxon>Sternorrhyncha</taxon>
        <taxon>Psylloidea</taxon>
        <taxon>Psyllidae</taxon>
        <taxon>Psyllinae</taxon>
        <taxon>Cacopsylla</taxon>
    </lineage>
</organism>
<feature type="domain" description="Ciliary microtubule inner protein 2A-C-like" evidence="6">
    <location>
        <begin position="13"/>
        <end position="43"/>
    </location>
</feature>
<evidence type="ECO:0000256" key="5">
    <source>
        <dbReference type="ARBA" id="ARBA00035661"/>
    </source>
</evidence>
<dbReference type="EMBL" id="HBUF01663362">
    <property type="protein sequence ID" value="CAG6789123.1"/>
    <property type="molecule type" value="Transcribed_RNA"/>
</dbReference>
<dbReference type="EMBL" id="HBUF01663359">
    <property type="protein sequence ID" value="CAG6789120.1"/>
    <property type="molecule type" value="Transcribed_RNA"/>
</dbReference>
<sequence length="229" mass="26015">MCSNFASLSQPSYLVPGYTGHCPTLKFQFGKCYGTNTKEILKDLYDIGVLHKYSYTPLEDQTKLESLLRSPDNRRLGSKARTRPYILGYTGYIPGMRYHFGTTFRKAADECADELCKRILADESKRVLDNALRPLSPIISIRSNGSIDMALHESHEQLKYRDEHISAEFPPIAGYTGHLPHQNSTDVSLSQRFFTSAKLGLSKLKKQRETFLLQQKLQNSPCMHPHTRG</sequence>
<dbReference type="EMBL" id="HBUF01364446">
    <property type="protein sequence ID" value="CAG6722783.1"/>
    <property type="molecule type" value="Transcribed_RNA"/>
</dbReference>
<reference evidence="7" key="1">
    <citation type="submission" date="2021-05" db="EMBL/GenBank/DDBJ databases">
        <authorList>
            <person name="Alioto T."/>
            <person name="Alioto T."/>
            <person name="Gomez Garrido J."/>
        </authorList>
    </citation>
    <scope>NUCLEOTIDE SEQUENCE</scope>
</reference>
<dbReference type="EMBL" id="HBUF01037162">
    <property type="protein sequence ID" value="CAG6616856.1"/>
    <property type="molecule type" value="Transcribed_RNA"/>
</dbReference>
<dbReference type="Pfam" id="PF10629">
    <property type="entry name" value="CMI2B-like"/>
    <property type="match status" value="1"/>
</dbReference>
<dbReference type="GO" id="GO:0005930">
    <property type="term" value="C:axoneme"/>
    <property type="evidence" value="ECO:0007669"/>
    <property type="project" value="UniProtKB-SubCell"/>
</dbReference>
<dbReference type="EMBL" id="HBUF01207985">
    <property type="protein sequence ID" value="CAG6664534.1"/>
    <property type="molecule type" value="Transcribed_RNA"/>
</dbReference>
<comment type="similarity">
    <text evidence="5">Belongs to the CIMIP2 family.</text>
</comment>
<evidence type="ECO:0000256" key="4">
    <source>
        <dbReference type="ARBA" id="ARBA00023273"/>
    </source>
</evidence>
<dbReference type="EMBL" id="HBUF01663361">
    <property type="protein sequence ID" value="CAG6789122.1"/>
    <property type="molecule type" value="Transcribed_RNA"/>
</dbReference>
<dbReference type="EMBL" id="HBUF01663360">
    <property type="protein sequence ID" value="CAG6789121.1"/>
    <property type="molecule type" value="Transcribed_RNA"/>
</dbReference>
<dbReference type="EMBL" id="HBUF01364445">
    <property type="protein sequence ID" value="CAG6722781.1"/>
    <property type="molecule type" value="Transcribed_RNA"/>
</dbReference>
<keyword evidence="4" id="KW-0966">Cell projection</keyword>
<dbReference type="PANTHER" id="PTHR22146:SF17">
    <property type="entry name" value="PROTEIN FAM166B-LIKE PROTEIN"/>
    <property type="match status" value="1"/>
</dbReference>
<name>A0A8D8Y8T6_9HEMI</name>
<evidence type="ECO:0000256" key="1">
    <source>
        <dbReference type="ARBA" id="ARBA00004430"/>
    </source>
</evidence>
<keyword evidence="3" id="KW-0206">Cytoskeleton</keyword>